<feature type="transmembrane region" description="Helical" evidence="6">
    <location>
        <begin position="119"/>
        <end position="138"/>
    </location>
</feature>
<evidence type="ECO:0000256" key="1">
    <source>
        <dbReference type="ARBA" id="ARBA00004651"/>
    </source>
</evidence>
<dbReference type="Gene3D" id="1.20.1740.10">
    <property type="entry name" value="Amino acid/polyamine transporter I"/>
    <property type="match status" value="1"/>
</dbReference>
<reference evidence="7 8" key="1">
    <citation type="submission" date="2021-01" db="EMBL/GenBank/DDBJ databases">
        <title>Isolation and description of Catonella massiliensis sp. nov., a novel Catonella species, isolated from a stable periodontitis subject.</title>
        <authorList>
            <person name="Antezack A."/>
            <person name="Boxberger M."/>
            <person name="La Scola B."/>
            <person name="Monnet-Corti V."/>
        </authorList>
    </citation>
    <scope>NUCLEOTIDE SEQUENCE [LARGE SCALE GENOMIC DNA]</scope>
    <source>
        <strain evidence="7 8">Marseille-Q4567</strain>
    </source>
</reference>
<evidence type="ECO:0000313" key="8">
    <source>
        <dbReference type="Proteomes" id="UP000604730"/>
    </source>
</evidence>
<keyword evidence="8" id="KW-1185">Reference proteome</keyword>
<feature type="transmembrane region" description="Helical" evidence="6">
    <location>
        <begin position="192"/>
        <end position="215"/>
    </location>
</feature>
<dbReference type="Proteomes" id="UP000604730">
    <property type="component" value="Unassembled WGS sequence"/>
</dbReference>
<feature type="transmembrane region" description="Helical" evidence="6">
    <location>
        <begin position="76"/>
        <end position="99"/>
    </location>
</feature>
<protein>
    <submittedName>
        <fullName evidence="7">APC family permease</fullName>
    </submittedName>
</protein>
<feature type="transmembrane region" description="Helical" evidence="6">
    <location>
        <begin position="236"/>
        <end position="259"/>
    </location>
</feature>
<feature type="transmembrane region" description="Helical" evidence="6">
    <location>
        <begin position="391"/>
        <end position="411"/>
    </location>
</feature>
<dbReference type="InterPro" id="IPR002293">
    <property type="entry name" value="AA/rel_permease1"/>
</dbReference>
<keyword evidence="3 6" id="KW-0812">Transmembrane</keyword>
<keyword evidence="4 6" id="KW-1133">Transmembrane helix</keyword>
<dbReference type="PANTHER" id="PTHR42770">
    <property type="entry name" value="AMINO ACID TRANSPORTER-RELATED"/>
    <property type="match status" value="1"/>
</dbReference>
<dbReference type="EMBL" id="JAEPRJ010000001">
    <property type="protein sequence ID" value="MBK5896674.1"/>
    <property type="molecule type" value="Genomic_DNA"/>
</dbReference>
<keyword evidence="5 6" id="KW-0472">Membrane</keyword>
<dbReference type="Pfam" id="PF13520">
    <property type="entry name" value="AA_permease_2"/>
    <property type="match status" value="1"/>
</dbReference>
<feature type="transmembrane region" description="Helical" evidence="6">
    <location>
        <begin position="40"/>
        <end position="64"/>
    </location>
</feature>
<feature type="transmembrane region" description="Helical" evidence="6">
    <location>
        <begin position="150"/>
        <end position="172"/>
    </location>
</feature>
<feature type="transmembrane region" description="Helical" evidence="6">
    <location>
        <begin position="330"/>
        <end position="349"/>
    </location>
</feature>
<proteinExistence type="predicted"/>
<feature type="transmembrane region" description="Helical" evidence="6">
    <location>
        <begin position="431"/>
        <end position="451"/>
    </location>
</feature>
<dbReference type="PANTHER" id="PTHR42770:SF18">
    <property type="entry name" value="ARGININE_AGMATINE ANTIPORTER"/>
    <property type="match status" value="1"/>
</dbReference>
<organism evidence="7 8">
    <name type="scientific">Catonella massiliensis</name>
    <dbReference type="NCBI Taxonomy" id="2799636"/>
    <lineage>
        <taxon>Bacteria</taxon>
        <taxon>Bacillati</taxon>
        <taxon>Bacillota</taxon>
        <taxon>Clostridia</taxon>
        <taxon>Lachnospirales</taxon>
        <taxon>Lachnospiraceae</taxon>
        <taxon>Catonella</taxon>
    </lineage>
</organism>
<comment type="caution">
    <text evidence="7">The sequence shown here is derived from an EMBL/GenBank/DDBJ whole genome shotgun (WGS) entry which is preliminary data.</text>
</comment>
<sequence length="458" mass="48665">MNKKMKFWSIVLLTINSIIGTGIFLSPGGVTKQAGSMAPFIYICAAIFAAVLAVTFAAASKYVVKNGAAYSYARAAFGANTGMFIGVTRYVSASIAWGVMATGVVKNALSIAGMDSKNMVNVTVGFLVLMLLLFIINVKGTAFLTLISDLSTAGKMAALAITIVVGIVIIVTTGENHISDVELLTNADGSPLIPAMDATVFVTAVISAFYAFTGFESVASGASDMENPEKNLPKAIPLAIGIIAVIYFGIVLVAMMINPVALVQSEEVVVLASVFSNKIVRGIIVLGALISMFGINVAASFHSPRVCEAMAKDGILPAFLGKRNANDIPLNAFVLTAVLAIIVPMSFMYDMQGIMIISAIARFAQFIIVPLGVIVFFMGKQKEEIIDARKSVITDVVFPVISVILTVILLYKFNWKGQFSVTDETGASRINWYAIIAMIIGYVVLPVAVYVNSNSKKK</sequence>
<dbReference type="PIRSF" id="PIRSF006060">
    <property type="entry name" value="AA_transporter"/>
    <property type="match status" value="1"/>
</dbReference>
<gene>
    <name evidence="7" type="ORF">JJN12_02580</name>
</gene>
<keyword evidence="2" id="KW-1003">Cell membrane</keyword>
<evidence type="ECO:0000256" key="6">
    <source>
        <dbReference type="SAM" id="Phobius"/>
    </source>
</evidence>
<evidence type="ECO:0000256" key="3">
    <source>
        <dbReference type="ARBA" id="ARBA00022692"/>
    </source>
</evidence>
<name>A0ABS1IXQ8_9FIRM</name>
<comment type="subcellular location">
    <subcellularLocation>
        <location evidence="1">Cell membrane</location>
        <topology evidence="1">Multi-pass membrane protein</topology>
    </subcellularLocation>
</comment>
<feature type="transmembrane region" description="Helical" evidence="6">
    <location>
        <begin position="279"/>
        <end position="301"/>
    </location>
</feature>
<feature type="transmembrane region" description="Helical" evidence="6">
    <location>
        <begin position="355"/>
        <end position="379"/>
    </location>
</feature>
<evidence type="ECO:0000256" key="4">
    <source>
        <dbReference type="ARBA" id="ARBA00022989"/>
    </source>
</evidence>
<dbReference type="InterPro" id="IPR050367">
    <property type="entry name" value="APC_superfamily"/>
</dbReference>
<evidence type="ECO:0000313" key="7">
    <source>
        <dbReference type="EMBL" id="MBK5896674.1"/>
    </source>
</evidence>
<evidence type="ECO:0000256" key="5">
    <source>
        <dbReference type="ARBA" id="ARBA00023136"/>
    </source>
</evidence>
<evidence type="ECO:0000256" key="2">
    <source>
        <dbReference type="ARBA" id="ARBA00022475"/>
    </source>
</evidence>
<feature type="transmembrane region" description="Helical" evidence="6">
    <location>
        <begin position="7"/>
        <end position="28"/>
    </location>
</feature>
<dbReference type="RefSeq" id="WP_208428232.1">
    <property type="nucleotide sequence ID" value="NZ_JAEPRJ010000001.1"/>
</dbReference>
<accession>A0ABS1IXQ8</accession>